<proteinExistence type="predicted"/>
<evidence type="ECO:0000313" key="3">
    <source>
        <dbReference type="Proteomes" id="UP000746535"/>
    </source>
</evidence>
<dbReference type="Gene3D" id="3.30.110.170">
    <property type="entry name" value="Protein of unknown function (DUF541), domain 1"/>
    <property type="match status" value="1"/>
</dbReference>
<protein>
    <submittedName>
        <fullName evidence="2">SIMPL domain-containing protein</fullName>
    </submittedName>
</protein>
<name>A0ABX0YDC4_9PSED</name>
<dbReference type="Gene3D" id="3.30.70.2970">
    <property type="entry name" value="Protein of unknown function (DUF541), domain 2"/>
    <property type="match status" value="1"/>
</dbReference>
<keyword evidence="1" id="KW-0732">Signal</keyword>
<evidence type="ECO:0000313" key="2">
    <source>
        <dbReference type="EMBL" id="NJP01408.1"/>
    </source>
</evidence>
<evidence type="ECO:0000256" key="1">
    <source>
        <dbReference type="SAM" id="SignalP"/>
    </source>
</evidence>
<dbReference type="Proteomes" id="UP000746535">
    <property type="component" value="Unassembled WGS sequence"/>
</dbReference>
<reference evidence="2 3" key="1">
    <citation type="submission" date="2020-03" db="EMBL/GenBank/DDBJ databases">
        <authorList>
            <person name="Wang L."/>
            <person name="He N."/>
            <person name="Li Y."/>
            <person name="Fang Y."/>
            <person name="Zhang F."/>
        </authorList>
    </citation>
    <scope>NUCLEOTIDE SEQUENCE [LARGE SCALE GENOMIC DNA]</scope>
    <source>
        <strain evidence="3">hsmgli-8</strain>
    </source>
</reference>
<comment type="caution">
    <text evidence="2">The sequence shown here is derived from an EMBL/GenBank/DDBJ whole genome shotgun (WGS) entry which is preliminary data.</text>
</comment>
<dbReference type="Pfam" id="PF04402">
    <property type="entry name" value="SIMPL"/>
    <property type="match status" value="1"/>
</dbReference>
<accession>A0ABX0YDC4</accession>
<organism evidence="2 3">
    <name type="scientific">Pseudomonas quercus</name>
    <dbReference type="NCBI Taxonomy" id="2722792"/>
    <lineage>
        <taxon>Bacteria</taxon>
        <taxon>Pseudomonadati</taxon>
        <taxon>Pseudomonadota</taxon>
        <taxon>Gammaproteobacteria</taxon>
        <taxon>Pseudomonadales</taxon>
        <taxon>Pseudomonadaceae</taxon>
        <taxon>Pseudomonas</taxon>
    </lineage>
</organism>
<sequence length="233" mass="25043">MPLTLRRSALAFCLAALSVPALADEPRYNQVSLHAEATKEVARDLMSVTLFSEAQDTDPTRLAETVTKSLNEALAKAREAKGVTVRQGSRNSSPVYDDKGQAIVAWRERAELRLESQDFPALASLTGELQKSLKLASMDFSIATATRQQSEDALIKDAIAAFKARADIARQAMGAQSYKVVNLTLNSSGASQPYLRAPMLMKAARSDAVTPDVEAGTTEVTVSADGTVELQVQ</sequence>
<feature type="chain" id="PRO_5045617957" evidence="1">
    <location>
        <begin position="24"/>
        <end position="233"/>
    </location>
</feature>
<dbReference type="InterPro" id="IPR007497">
    <property type="entry name" value="SIMPL/DUF541"/>
</dbReference>
<dbReference type="InterPro" id="IPR052022">
    <property type="entry name" value="26kDa_periplasmic_antigen"/>
</dbReference>
<keyword evidence="3" id="KW-1185">Reference proteome</keyword>
<dbReference type="PANTHER" id="PTHR34387:SF1">
    <property type="entry name" value="PERIPLASMIC IMMUNOGENIC PROTEIN"/>
    <property type="match status" value="1"/>
</dbReference>
<feature type="signal peptide" evidence="1">
    <location>
        <begin position="1"/>
        <end position="23"/>
    </location>
</feature>
<dbReference type="EMBL" id="JAAVJI010000005">
    <property type="protein sequence ID" value="NJP01408.1"/>
    <property type="molecule type" value="Genomic_DNA"/>
</dbReference>
<gene>
    <name evidence="2" type="ORF">HBH25_11100</name>
</gene>
<dbReference type="RefSeq" id="WP_168083980.1">
    <property type="nucleotide sequence ID" value="NZ_JAAVJI010000005.1"/>
</dbReference>
<dbReference type="PANTHER" id="PTHR34387">
    <property type="entry name" value="SLR1258 PROTEIN"/>
    <property type="match status" value="1"/>
</dbReference>